<evidence type="ECO:0000256" key="6">
    <source>
        <dbReference type="HAMAP-Rule" id="MF_01216"/>
    </source>
</evidence>
<reference evidence="8 9" key="1">
    <citation type="journal article" date="2021" name="Sci. Rep.">
        <title>The distribution of antibiotic resistance genes in chicken gut microbiota commensals.</title>
        <authorList>
            <person name="Juricova H."/>
            <person name="Matiasovicova J."/>
            <person name="Kubasova T."/>
            <person name="Cejkova D."/>
            <person name="Rychlik I."/>
        </authorList>
    </citation>
    <scope>NUCLEOTIDE SEQUENCE [LARGE SCALE GENOMIC DNA]</scope>
    <source>
        <strain evidence="8 9">An810</strain>
    </source>
</reference>
<comment type="subunit">
    <text evidence="6">Homodimer.</text>
</comment>
<feature type="domain" description="Flavodoxin-like fold" evidence="7">
    <location>
        <begin position="3"/>
        <end position="197"/>
    </location>
</feature>
<comment type="cofactor">
    <cofactor evidence="6">
        <name>FMN</name>
        <dbReference type="ChEBI" id="CHEBI:58210"/>
    </cofactor>
    <text evidence="6">Binds 1 FMN per subunit.</text>
</comment>
<dbReference type="HAMAP" id="MF_01216">
    <property type="entry name" value="Azoreductase_type1"/>
    <property type="match status" value="1"/>
</dbReference>
<dbReference type="Proteomes" id="UP000776629">
    <property type="component" value="Unassembled WGS sequence"/>
</dbReference>
<comment type="caution">
    <text evidence="8">The sequence shown here is derived from an EMBL/GenBank/DDBJ whole genome shotgun (WGS) entry which is preliminary data.</text>
</comment>
<evidence type="ECO:0000256" key="1">
    <source>
        <dbReference type="ARBA" id="ARBA00022630"/>
    </source>
</evidence>
<feature type="binding site" evidence="6">
    <location>
        <begin position="98"/>
        <end position="101"/>
    </location>
    <ligand>
        <name>FMN</name>
        <dbReference type="ChEBI" id="CHEBI:58210"/>
    </ligand>
</feature>
<sequence length="209" mass="23896">MATLLVVQAHPHVSKSYSLQVQRHFLNHYQQIHPSDKIIIRDLFTKPVPPLNATTLTVREKQRQHAPLAIDEEANFQEHQAWLNEFLVADKYVFTNPMYNLFLPAELKQYIDLIAVPHKTFKYTSTGPVGLLKDKSVVHIQASGDQYTGTPQAKLDLGSMYLKTIMGLFGIQENNYHQIFVEGLDWGNADGEKILSYCFDQAEKIAERI</sequence>
<keyword evidence="3 6" id="KW-0560">Oxidoreductase</keyword>
<accession>A0ABS2EQI7</accession>
<comment type="caution">
    <text evidence="6">Lacks conserved residue(s) required for the propagation of feature annotation.</text>
</comment>
<comment type="similarity">
    <text evidence="6">Belongs to the azoreductase type 1 family.</text>
</comment>
<evidence type="ECO:0000259" key="7">
    <source>
        <dbReference type="Pfam" id="PF02525"/>
    </source>
</evidence>
<gene>
    <name evidence="6" type="primary">azoR</name>
    <name evidence="8" type="ORF">H5993_06100</name>
</gene>
<dbReference type="EMBL" id="JACJJQ010000025">
    <property type="protein sequence ID" value="MBM6754326.1"/>
    <property type="molecule type" value="Genomic_DNA"/>
</dbReference>
<dbReference type="EC" id="1.6.5.-" evidence="6"/>
<comment type="catalytic activity">
    <reaction evidence="6">
        <text>2 a quinone + NADH + H(+) = 2 a 1,4-benzosemiquinone + NAD(+)</text>
        <dbReference type="Rhea" id="RHEA:65952"/>
        <dbReference type="ChEBI" id="CHEBI:15378"/>
        <dbReference type="ChEBI" id="CHEBI:57540"/>
        <dbReference type="ChEBI" id="CHEBI:57945"/>
        <dbReference type="ChEBI" id="CHEBI:132124"/>
        <dbReference type="ChEBI" id="CHEBI:134225"/>
    </reaction>
</comment>
<comment type="catalytic activity">
    <reaction evidence="5">
        <text>N,N-dimethyl-1,4-phenylenediamine + anthranilate + 2 NAD(+) = 2-(4-dimethylaminophenyl)diazenylbenzoate + 2 NADH + 2 H(+)</text>
        <dbReference type="Rhea" id="RHEA:55872"/>
        <dbReference type="ChEBI" id="CHEBI:15378"/>
        <dbReference type="ChEBI" id="CHEBI:15783"/>
        <dbReference type="ChEBI" id="CHEBI:16567"/>
        <dbReference type="ChEBI" id="CHEBI:57540"/>
        <dbReference type="ChEBI" id="CHEBI:57945"/>
        <dbReference type="ChEBI" id="CHEBI:71579"/>
        <dbReference type="EC" id="1.7.1.17"/>
    </reaction>
    <physiologicalReaction direction="right-to-left" evidence="5">
        <dbReference type="Rhea" id="RHEA:55874"/>
    </physiologicalReaction>
</comment>
<dbReference type="SUPFAM" id="SSF52218">
    <property type="entry name" value="Flavoproteins"/>
    <property type="match status" value="1"/>
</dbReference>
<dbReference type="Pfam" id="PF02525">
    <property type="entry name" value="Flavodoxin_2"/>
    <property type="match status" value="1"/>
</dbReference>
<dbReference type="InterPro" id="IPR003680">
    <property type="entry name" value="Flavodoxin_fold"/>
</dbReference>
<dbReference type="PANTHER" id="PTHR43741">
    <property type="entry name" value="FMN-DEPENDENT NADH-AZOREDUCTASE 1"/>
    <property type="match status" value="1"/>
</dbReference>
<protein>
    <recommendedName>
        <fullName evidence="6">FMN dependent NADH:quinone oxidoreductase</fullName>
        <ecNumber evidence="6">1.6.5.-</ecNumber>
    </recommendedName>
    <alternativeName>
        <fullName evidence="6">Azo-dye reductase</fullName>
    </alternativeName>
    <alternativeName>
        <fullName evidence="6">FMN-dependent NADH-azo compound oxidoreductase</fullName>
    </alternativeName>
    <alternativeName>
        <fullName evidence="6">FMN-dependent NADH-azoreductase</fullName>
        <ecNumber evidence="6">1.7.1.17</ecNumber>
    </alternativeName>
</protein>
<dbReference type="InterPro" id="IPR029039">
    <property type="entry name" value="Flavoprotein-like_sf"/>
</dbReference>
<keyword evidence="1 6" id="KW-0285">Flavoprotein</keyword>
<feature type="binding site" evidence="6">
    <location>
        <begin position="16"/>
        <end position="18"/>
    </location>
    <ligand>
        <name>FMN</name>
        <dbReference type="ChEBI" id="CHEBI:58210"/>
    </ligand>
</feature>
<evidence type="ECO:0000256" key="5">
    <source>
        <dbReference type="ARBA" id="ARBA00048542"/>
    </source>
</evidence>
<evidence type="ECO:0000313" key="8">
    <source>
        <dbReference type="EMBL" id="MBM6754326.1"/>
    </source>
</evidence>
<dbReference type="InterPro" id="IPR023048">
    <property type="entry name" value="NADH:quinone_OxRdtase_FMN_depd"/>
</dbReference>
<name>A0ABS2EQI7_9LACO</name>
<keyword evidence="9" id="KW-1185">Reference proteome</keyword>
<comment type="function">
    <text evidence="6">Quinone reductase that provides resistance to thiol-specific stress caused by electrophilic quinones.</text>
</comment>
<comment type="function">
    <text evidence="6">Also exhibits azoreductase activity. Catalyzes the reductive cleavage of the azo bond in aromatic azo compounds to the corresponding amines.</text>
</comment>
<dbReference type="EC" id="1.7.1.17" evidence="6"/>
<keyword evidence="2 6" id="KW-0288">FMN</keyword>
<evidence type="ECO:0000313" key="9">
    <source>
        <dbReference type="Proteomes" id="UP000776629"/>
    </source>
</evidence>
<keyword evidence="4 6" id="KW-0520">NAD</keyword>
<organism evidence="8 9">
    <name type="scientific">Limosilactobacillus alvi</name>
    <dbReference type="NCBI Taxonomy" id="990412"/>
    <lineage>
        <taxon>Bacteria</taxon>
        <taxon>Bacillati</taxon>
        <taxon>Bacillota</taxon>
        <taxon>Bacilli</taxon>
        <taxon>Lactobacillales</taxon>
        <taxon>Lactobacillaceae</taxon>
        <taxon>Limosilactobacillus</taxon>
    </lineage>
</organism>
<dbReference type="InterPro" id="IPR050104">
    <property type="entry name" value="FMN-dep_NADH:Q_OxRdtase_AzoR1"/>
</dbReference>
<dbReference type="RefSeq" id="WP_204776649.1">
    <property type="nucleotide sequence ID" value="NZ_JACJJQ010000025.1"/>
</dbReference>
<dbReference type="PANTHER" id="PTHR43741:SF7">
    <property type="entry name" value="FMN-DEPENDENT NADH:QUINONE OXIDOREDUCTASE"/>
    <property type="match status" value="1"/>
</dbReference>
<evidence type="ECO:0000256" key="3">
    <source>
        <dbReference type="ARBA" id="ARBA00023002"/>
    </source>
</evidence>
<evidence type="ECO:0000256" key="4">
    <source>
        <dbReference type="ARBA" id="ARBA00023027"/>
    </source>
</evidence>
<evidence type="ECO:0000256" key="2">
    <source>
        <dbReference type="ARBA" id="ARBA00022643"/>
    </source>
</evidence>
<dbReference type="Gene3D" id="3.40.50.360">
    <property type="match status" value="1"/>
</dbReference>
<proteinExistence type="inferred from homology"/>